<keyword evidence="2" id="KW-1185">Reference proteome</keyword>
<organism evidence="1 2">
    <name type="scientific">Paenibacillus naphthalenovorans</name>
    <dbReference type="NCBI Taxonomy" id="162209"/>
    <lineage>
        <taxon>Bacteria</taxon>
        <taxon>Bacillati</taxon>
        <taxon>Bacillota</taxon>
        <taxon>Bacilli</taxon>
        <taxon>Bacillales</taxon>
        <taxon>Paenibacillaceae</taxon>
        <taxon>Paenibacillus</taxon>
    </lineage>
</organism>
<gene>
    <name evidence="1" type="ORF">IJ22_25820</name>
</gene>
<dbReference type="STRING" id="162209.IJ22_25820"/>
<name>A0A0U2IMM1_9BACL</name>
<dbReference type="EMBL" id="CP013652">
    <property type="protein sequence ID" value="ALS22955.1"/>
    <property type="molecule type" value="Genomic_DNA"/>
</dbReference>
<proteinExistence type="predicted"/>
<dbReference type="Proteomes" id="UP000061660">
    <property type="component" value="Chromosome"/>
</dbReference>
<dbReference type="InterPro" id="IPR025916">
    <property type="entry name" value="YdjO"/>
</dbReference>
<dbReference type="Pfam" id="PF14169">
    <property type="entry name" value="YdjO"/>
    <property type="match status" value="1"/>
</dbReference>
<evidence type="ECO:0000313" key="1">
    <source>
        <dbReference type="EMBL" id="ALS22955.1"/>
    </source>
</evidence>
<protein>
    <submittedName>
        <fullName evidence="1">Cold-inducible protein YdjO</fullName>
    </submittedName>
</protein>
<evidence type="ECO:0000313" key="2">
    <source>
        <dbReference type="Proteomes" id="UP000061660"/>
    </source>
</evidence>
<dbReference type="RefSeq" id="WP_062409044.1">
    <property type="nucleotide sequence ID" value="NZ_BJCS01000004.1"/>
</dbReference>
<reference evidence="1 2" key="2">
    <citation type="journal article" date="2016" name="Genome Announc.">
        <title>Complete Genome Sequences of Two Interactive Moderate Thermophiles, Paenibacillus napthalenovorans 32O-Y and Paenibacillus sp. 32O-W.</title>
        <authorList>
            <person name="Butler R.R.III."/>
            <person name="Wang J."/>
            <person name="Stark B.C."/>
            <person name="Pombert J.F."/>
        </authorList>
    </citation>
    <scope>NUCLEOTIDE SEQUENCE [LARGE SCALE GENOMIC DNA]</scope>
    <source>
        <strain evidence="1 2">32O-Y</strain>
    </source>
</reference>
<reference evidence="2" key="1">
    <citation type="submission" date="2015-12" db="EMBL/GenBank/DDBJ databases">
        <title>Complete genome sequences of two moderately thermophilic Paenibacillus species.</title>
        <authorList>
            <person name="Butler R.III."/>
            <person name="Wang J."/>
            <person name="Stark B.C."/>
            <person name="Pombert J.-F."/>
        </authorList>
    </citation>
    <scope>NUCLEOTIDE SEQUENCE [LARGE SCALE GENOMIC DNA]</scope>
    <source>
        <strain evidence="2">32O-Y</strain>
    </source>
</reference>
<accession>A0A0U2IMM1</accession>
<dbReference type="OrthoDB" id="1955171at2"/>
<dbReference type="PATRIC" id="fig|162209.4.peg.2750"/>
<dbReference type="KEGG" id="pnp:IJ22_25820"/>
<dbReference type="AlphaFoldDB" id="A0A0U2IMM1"/>
<sequence>MSTSTSEAQTQEMKEIQIWKCKDSECNAWIRDEFVTEAAPSCPLCSSMMEQSKKQVPLAVKKVRKTFIMGKRRF</sequence>